<comment type="caution">
    <text evidence="1">The sequence shown here is derived from an EMBL/GenBank/DDBJ whole genome shotgun (WGS) entry which is preliminary data.</text>
</comment>
<dbReference type="SUPFAM" id="SSF118310">
    <property type="entry name" value="AN1-like Zinc finger"/>
    <property type="match status" value="1"/>
</dbReference>
<accession>A0AAW1LV83</accession>
<dbReference type="AlphaFoldDB" id="A0AAW1LV83"/>
<sequence>MHEQKQIPIFQLLNIASINSQLLYNATHIDAAYKHRRIFLKVLSLALMKPYLAERASMELLPSDIKCFPAKYKRPEESVEEEPPAKIRARCFICGRKNNLVTTIICGSCKKSVCKKHMTTVLTCDPSKNSQQSCE</sequence>
<evidence type="ECO:0000313" key="1">
    <source>
        <dbReference type="EMBL" id="KAK9739095.1"/>
    </source>
</evidence>
<dbReference type="InterPro" id="IPR035896">
    <property type="entry name" value="AN1-like_Znf"/>
</dbReference>
<keyword evidence="2" id="KW-1185">Reference proteome</keyword>
<dbReference type="Proteomes" id="UP001458880">
    <property type="component" value="Unassembled WGS sequence"/>
</dbReference>
<organism evidence="1 2">
    <name type="scientific">Popillia japonica</name>
    <name type="common">Japanese beetle</name>
    <dbReference type="NCBI Taxonomy" id="7064"/>
    <lineage>
        <taxon>Eukaryota</taxon>
        <taxon>Metazoa</taxon>
        <taxon>Ecdysozoa</taxon>
        <taxon>Arthropoda</taxon>
        <taxon>Hexapoda</taxon>
        <taxon>Insecta</taxon>
        <taxon>Pterygota</taxon>
        <taxon>Neoptera</taxon>
        <taxon>Endopterygota</taxon>
        <taxon>Coleoptera</taxon>
        <taxon>Polyphaga</taxon>
        <taxon>Scarabaeiformia</taxon>
        <taxon>Scarabaeidae</taxon>
        <taxon>Rutelinae</taxon>
        <taxon>Popillia</taxon>
    </lineage>
</organism>
<dbReference type="EMBL" id="JASPKY010000079">
    <property type="protein sequence ID" value="KAK9739095.1"/>
    <property type="molecule type" value="Genomic_DNA"/>
</dbReference>
<gene>
    <name evidence="1" type="ORF">QE152_g9303</name>
</gene>
<dbReference type="Gene3D" id="4.10.1110.10">
    <property type="entry name" value="AN1-like Zinc finger"/>
    <property type="match status" value="1"/>
</dbReference>
<reference evidence="1 2" key="1">
    <citation type="journal article" date="2024" name="BMC Genomics">
        <title>De novo assembly and annotation of Popillia japonica's genome with initial clues to its potential as an invasive pest.</title>
        <authorList>
            <person name="Cucini C."/>
            <person name="Boschi S."/>
            <person name="Funari R."/>
            <person name="Cardaioli E."/>
            <person name="Iannotti N."/>
            <person name="Marturano G."/>
            <person name="Paoli F."/>
            <person name="Bruttini M."/>
            <person name="Carapelli A."/>
            <person name="Frati F."/>
            <person name="Nardi F."/>
        </authorList>
    </citation>
    <scope>NUCLEOTIDE SEQUENCE [LARGE SCALE GENOMIC DNA]</scope>
    <source>
        <strain evidence="1">DMR45628</strain>
    </source>
</reference>
<protein>
    <submittedName>
        <fullName evidence="1">DDE Tnp 1-like zinc-ribbon</fullName>
    </submittedName>
</protein>
<name>A0AAW1LV83_POPJA</name>
<evidence type="ECO:0000313" key="2">
    <source>
        <dbReference type="Proteomes" id="UP001458880"/>
    </source>
</evidence>
<proteinExistence type="predicted"/>